<reference evidence="7 8" key="1">
    <citation type="submission" date="2017-02" db="EMBL/GenBank/DDBJ databases">
        <title>Pseudoalteromonas ulvae TC14 Genome.</title>
        <authorList>
            <person name="Molmeret M."/>
        </authorList>
    </citation>
    <scope>NUCLEOTIDE SEQUENCE [LARGE SCALE GENOMIC DNA]</scope>
    <source>
        <strain evidence="7">TC14</strain>
    </source>
</reference>
<dbReference type="Proteomes" id="UP000194841">
    <property type="component" value="Unassembled WGS sequence"/>
</dbReference>
<dbReference type="AlphaFoldDB" id="A0A244CRK3"/>
<feature type="domain" description="D-isomer specific 2-hydroxyacid dehydrogenase NAD-binding" evidence="6">
    <location>
        <begin position="107"/>
        <end position="284"/>
    </location>
</feature>
<dbReference type="PANTHER" id="PTHR43761">
    <property type="entry name" value="D-ISOMER SPECIFIC 2-HYDROXYACID DEHYDROGENASE FAMILY PROTEIN (AFU_ORTHOLOGUE AFUA_1G13630)"/>
    <property type="match status" value="1"/>
</dbReference>
<dbReference type="CDD" id="cd12162">
    <property type="entry name" value="2-Hacid_dh_4"/>
    <property type="match status" value="1"/>
</dbReference>
<dbReference type="InterPro" id="IPR006139">
    <property type="entry name" value="D-isomer_2_OHA_DH_cat_dom"/>
</dbReference>
<dbReference type="GO" id="GO:0016616">
    <property type="term" value="F:oxidoreductase activity, acting on the CH-OH group of donors, NAD or NADP as acceptor"/>
    <property type="evidence" value="ECO:0007669"/>
    <property type="project" value="InterPro"/>
</dbReference>
<evidence type="ECO:0000256" key="3">
    <source>
        <dbReference type="ARBA" id="ARBA00023027"/>
    </source>
</evidence>
<dbReference type="RefSeq" id="WP_086744430.1">
    <property type="nucleotide sequence ID" value="NZ_MWPV01000003.1"/>
</dbReference>
<feature type="domain" description="D-isomer specific 2-hydroxyacid dehydrogenase catalytic" evidence="5">
    <location>
        <begin position="15"/>
        <end position="314"/>
    </location>
</feature>
<evidence type="ECO:0000256" key="4">
    <source>
        <dbReference type="RuleBase" id="RU003719"/>
    </source>
</evidence>
<dbReference type="Gene3D" id="3.40.50.720">
    <property type="entry name" value="NAD(P)-binding Rossmann-like Domain"/>
    <property type="match status" value="2"/>
</dbReference>
<keyword evidence="2 4" id="KW-0560">Oxidoreductase</keyword>
<dbReference type="Pfam" id="PF00389">
    <property type="entry name" value="2-Hacid_dh"/>
    <property type="match status" value="1"/>
</dbReference>
<protein>
    <submittedName>
        <fullName evidence="7">Glycerate dehydrogenase</fullName>
    </submittedName>
</protein>
<dbReference type="InterPro" id="IPR036291">
    <property type="entry name" value="NAD(P)-bd_dom_sf"/>
</dbReference>
<dbReference type="SUPFAM" id="SSF52283">
    <property type="entry name" value="Formate/glycerate dehydrogenase catalytic domain-like"/>
    <property type="match status" value="1"/>
</dbReference>
<dbReference type="InterPro" id="IPR029753">
    <property type="entry name" value="D-isomer_DH_CS"/>
</dbReference>
<gene>
    <name evidence="7" type="ORF">B1199_12405</name>
</gene>
<comment type="similarity">
    <text evidence="1 4">Belongs to the D-isomer specific 2-hydroxyacid dehydrogenase family.</text>
</comment>
<dbReference type="SUPFAM" id="SSF51735">
    <property type="entry name" value="NAD(P)-binding Rossmann-fold domains"/>
    <property type="match status" value="1"/>
</dbReference>
<dbReference type="OrthoDB" id="9805416at2"/>
<dbReference type="Pfam" id="PF02826">
    <property type="entry name" value="2-Hacid_dh_C"/>
    <property type="match status" value="1"/>
</dbReference>
<dbReference type="InterPro" id="IPR050418">
    <property type="entry name" value="D-iso_2-hydroxyacid_DH_PdxB"/>
</dbReference>
<keyword evidence="8" id="KW-1185">Reference proteome</keyword>
<evidence type="ECO:0000259" key="5">
    <source>
        <dbReference type="Pfam" id="PF00389"/>
    </source>
</evidence>
<dbReference type="PROSITE" id="PS00671">
    <property type="entry name" value="D_2_HYDROXYACID_DH_3"/>
    <property type="match status" value="1"/>
</dbReference>
<evidence type="ECO:0000313" key="7">
    <source>
        <dbReference type="EMBL" id="OUL57849.1"/>
    </source>
</evidence>
<organism evidence="7 8">
    <name type="scientific">Pseudoalteromonas ulvae</name>
    <dbReference type="NCBI Taxonomy" id="107327"/>
    <lineage>
        <taxon>Bacteria</taxon>
        <taxon>Pseudomonadati</taxon>
        <taxon>Pseudomonadota</taxon>
        <taxon>Gammaproteobacteria</taxon>
        <taxon>Alteromonadales</taxon>
        <taxon>Pseudoalteromonadaceae</taxon>
        <taxon>Pseudoalteromonas</taxon>
    </lineage>
</organism>
<sequence length="315" mass="34656">MNIVILDHGTLTCADLTPLKQLTRHLTCFEHTQTQQILERCKDAQVIITNKVVLDQDTINQLPHLTLICIAATGTNNVDLNAAKAKGVAVCNVAGYSTASVVQHTFSLLFNLLGNTHRYLSDCQQGLWQQSTHFCRLDYSIDEVADKTIAIIGYGELGQAMAKVAEAFAMNVLIAERRDQPPRAGRVSFEEAISQADIVSLHCPLTEHTYHLIDEPEFALMKPSAVLLNTARGGIVNEQALCEALEKKIIAAAAVDVLSQEPAQADNPLMTYKQPNLLLTPHIAWASTQSVNRLIGQIALNITAFYQHQPRNRVV</sequence>
<evidence type="ECO:0000256" key="1">
    <source>
        <dbReference type="ARBA" id="ARBA00005854"/>
    </source>
</evidence>
<accession>A0A244CRK3</accession>
<evidence type="ECO:0000259" key="6">
    <source>
        <dbReference type="Pfam" id="PF02826"/>
    </source>
</evidence>
<dbReference type="InterPro" id="IPR006140">
    <property type="entry name" value="D-isomer_DH_NAD-bd"/>
</dbReference>
<dbReference type="PANTHER" id="PTHR43761:SF1">
    <property type="entry name" value="D-ISOMER SPECIFIC 2-HYDROXYACID DEHYDROGENASE CATALYTIC DOMAIN-CONTAINING PROTEIN-RELATED"/>
    <property type="match status" value="1"/>
</dbReference>
<dbReference type="PROSITE" id="PS00670">
    <property type="entry name" value="D_2_HYDROXYACID_DH_2"/>
    <property type="match status" value="1"/>
</dbReference>
<dbReference type="EMBL" id="MWPV01000003">
    <property type="protein sequence ID" value="OUL57849.1"/>
    <property type="molecule type" value="Genomic_DNA"/>
</dbReference>
<dbReference type="GO" id="GO:0051287">
    <property type="term" value="F:NAD binding"/>
    <property type="evidence" value="ECO:0007669"/>
    <property type="project" value="InterPro"/>
</dbReference>
<evidence type="ECO:0000313" key="8">
    <source>
        <dbReference type="Proteomes" id="UP000194841"/>
    </source>
</evidence>
<proteinExistence type="inferred from homology"/>
<name>A0A244CRK3_PSEDV</name>
<keyword evidence="3" id="KW-0520">NAD</keyword>
<comment type="caution">
    <text evidence="7">The sequence shown here is derived from an EMBL/GenBank/DDBJ whole genome shotgun (WGS) entry which is preliminary data.</text>
</comment>
<evidence type="ECO:0000256" key="2">
    <source>
        <dbReference type="ARBA" id="ARBA00023002"/>
    </source>
</evidence>